<dbReference type="Proteomes" id="UP000706172">
    <property type="component" value="Unassembled WGS sequence"/>
</dbReference>
<comment type="caution">
    <text evidence="1">The sequence shown here is derived from an EMBL/GenBank/DDBJ whole genome shotgun (WGS) entry which is preliminary data.</text>
</comment>
<dbReference type="InterPro" id="IPR016155">
    <property type="entry name" value="Mopterin_synth/thiamin_S_b"/>
</dbReference>
<dbReference type="EMBL" id="JACCQK010000310">
    <property type="protein sequence ID" value="MBG0779424.1"/>
    <property type="molecule type" value="Genomic_DNA"/>
</dbReference>
<reference evidence="1" key="1">
    <citation type="submission" date="2020-07" db="EMBL/GenBank/DDBJ databases">
        <title>Severe corrosion of carbon steel in oil field produced water can be linked to methanogenic archaea containing a special type of NiFe hydrogenase.</title>
        <authorList>
            <person name="Lahme S."/>
            <person name="Mand J."/>
            <person name="Longwell J."/>
            <person name="Smith R."/>
            <person name="Enning D."/>
        </authorList>
    </citation>
    <scope>NUCLEOTIDE SEQUENCE</scope>
    <source>
        <strain evidence="1">MIC098Bin6</strain>
    </source>
</reference>
<dbReference type="InterPro" id="IPR012675">
    <property type="entry name" value="Beta-grasp_dom_sf"/>
</dbReference>
<organism evidence="1 2">
    <name type="scientific">Desulfotignum balticum</name>
    <dbReference type="NCBI Taxonomy" id="115781"/>
    <lineage>
        <taxon>Bacteria</taxon>
        <taxon>Pseudomonadati</taxon>
        <taxon>Thermodesulfobacteriota</taxon>
        <taxon>Desulfobacteria</taxon>
        <taxon>Desulfobacterales</taxon>
        <taxon>Desulfobacteraceae</taxon>
        <taxon>Desulfotignum</taxon>
    </lineage>
</organism>
<dbReference type="Gene3D" id="3.10.20.30">
    <property type="match status" value="1"/>
</dbReference>
<dbReference type="Pfam" id="PF02597">
    <property type="entry name" value="ThiS"/>
    <property type="match status" value="1"/>
</dbReference>
<proteinExistence type="predicted"/>
<gene>
    <name evidence="1" type="ORF">H0S81_05810</name>
</gene>
<accession>A0A931CX77</accession>
<evidence type="ECO:0000313" key="1">
    <source>
        <dbReference type="EMBL" id="MBG0779424.1"/>
    </source>
</evidence>
<protein>
    <submittedName>
        <fullName evidence="1">MoaD/ThiS family protein</fullName>
    </submittedName>
</protein>
<dbReference type="AlphaFoldDB" id="A0A931CX77"/>
<dbReference type="InterPro" id="IPR003749">
    <property type="entry name" value="ThiS/MoaD-like"/>
</dbReference>
<name>A0A931CX77_9BACT</name>
<dbReference type="SUPFAM" id="SSF54285">
    <property type="entry name" value="MoaD/ThiS"/>
    <property type="match status" value="1"/>
</dbReference>
<sequence length="95" mass="10579">MPTITFNAFSFLQKKLQQNNLPFSNVSLSIPDGTTAEMLVQQMQLTPGDVEVVFVNGRVQPFSTVLKDQDRVAFVPQGTPGPYRVLLGFKNKRHG</sequence>
<evidence type="ECO:0000313" key="2">
    <source>
        <dbReference type="Proteomes" id="UP000706172"/>
    </source>
</evidence>